<feature type="domain" description="JmjC" evidence="7">
    <location>
        <begin position="644"/>
        <end position="949"/>
    </location>
</feature>
<evidence type="ECO:0000256" key="5">
    <source>
        <dbReference type="PROSITE-ProRule" id="PRU01002"/>
    </source>
</evidence>
<feature type="domain" description="WRC" evidence="8">
    <location>
        <begin position="7"/>
        <end position="53"/>
    </location>
</feature>
<evidence type="ECO:0000256" key="2">
    <source>
        <dbReference type="ARBA" id="ARBA00006801"/>
    </source>
</evidence>
<keyword evidence="10" id="KW-1185">Reference proteome</keyword>
<proteinExistence type="inferred from homology"/>
<dbReference type="GO" id="GO:0000785">
    <property type="term" value="C:chromatin"/>
    <property type="evidence" value="ECO:0007669"/>
    <property type="project" value="TreeGrafter"/>
</dbReference>
<gene>
    <name evidence="9" type="ORF">O6P43_012550</name>
</gene>
<dbReference type="PANTHER" id="PTHR12549">
    <property type="entry name" value="JMJC DOMAIN-CONTAINING HISTONE DEMETHYLATION PROTEIN"/>
    <property type="match status" value="1"/>
</dbReference>
<accession>A0AAD7M288</accession>
<organism evidence="9 10">
    <name type="scientific">Quillaja saponaria</name>
    <name type="common">Soap bark tree</name>
    <dbReference type="NCBI Taxonomy" id="32244"/>
    <lineage>
        <taxon>Eukaryota</taxon>
        <taxon>Viridiplantae</taxon>
        <taxon>Streptophyta</taxon>
        <taxon>Embryophyta</taxon>
        <taxon>Tracheophyta</taxon>
        <taxon>Spermatophyta</taxon>
        <taxon>Magnoliopsida</taxon>
        <taxon>eudicotyledons</taxon>
        <taxon>Gunneridae</taxon>
        <taxon>Pentapetalae</taxon>
        <taxon>rosids</taxon>
        <taxon>fabids</taxon>
        <taxon>Fabales</taxon>
        <taxon>Quillajaceae</taxon>
        <taxon>Quillaja</taxon>
    </lineage>
</organism>
<dbReference type="AlphaFoldDB" id="A0AAD7M288"/>
<dbReference type="KEGG" id="qsa:O6P43_012550"/>
<comment type="caution">
    <text evidence="5">Lacks conserved residue(s) required for the propagation of feature annotation.</text>
</comment>
<keyword evidence="3" id="KW-0479">Metal-binding</keyword>
<keyword evidence="4" id="KW-0539">Nucleus</keyword>
<dbReference type="GO" id="GO:0031490">
    <property type="term" value="F:chromatin DNA binding"/>
    <property type="evidence" value="ECO:0007669"/>
    <property type="project" value="TreeGrafter"/>
</dbReference>
<evidence type="ECO:0000256" key="1">
    <source>
        <dbReference type="ARBA" id="ARBA00004123"/>
    </source>
</evidence>
<sequence length="986" mass="113014">MEEEEALPDHLRCGRTDGKQWRCRRRVMENMKLCEIHYLQGIHRQHKEKVPESLKIKRRSRKGLSSKDPVVNNVEIRARKVSKMAKLMKRKRRSSEVSEAMGDSSRKKKVKRGDMQLELMRMVLKREVEKRKKQGDERKTKKIIELEKVEHQHHELTRELPNGVMAISPAPTTRDSGNVSSHCDVKVDIDLKTIKPRQFRSKNIERLLSGMLQVVPYGRNIGKLKKIVRRSFSAWIALKNGTLIRKMKLRWHVQFAEELAPASTAWQGNPKTVKDLSAGKNRVDRISRSHYLICMLLPLLKQIHEDQNVEIEMEAIIRGRKPSDIHIKQAQFGCKVQYCCNNCKTPILDLHRSCPNCSYNLCLNCCRGSNPRLIDSSISKYPCKTRSCIATENHFIEKKFSSSPEEIFNSALLTTSSVTDWKSCNDTGLPSCPPTELRGCGDCLLDLRCVFPMNWIKDMEVKAEEIVCSYDFPETSDKTLYCSLCLGTDHKNGGFELLQEASVRELSNDNNLFYPTILENHGDNMEHFQKHWGKGHPVIVRNVLNISSNLSWNPLVMFCAYLEMSIVRYENHKDLLEASLDWCEVEINIGQHYAGSLKGRAQRNTWHEVLKLKGQLSSHLFQEQFPDHFAEVIHALPLQEYMNPSSGLLNLAANLPQGLPKPELGPCVYISYGCANETVQADTVTKLYYNSYDVVNILAHNSDIPISAEQLSKIRKLLKKHNAQCQKESSRITTEHIKENNVKAKSAMHVKDTEEAGWQNMNAEELHLSKSFGRMSRFSAATNEAYTESLKAHNGECDSDCDYEPSLLLHETVQSSETFEDQNCGDKKKILGQCSGAEWDVFRRQDAPKLIEYLKRYSNEFPNTYGYQKQMVHPILDQSFFLNASHKVRLKEEFKIEPWTFKQHVGEAVIIPAGCPYQIRNPKCCVQVVSNFVSPESVTESIQLVDEVHLLPEDHKAKPDKLDVKKMALYSLNEAIKEIRELTCTK</sequence>
<protein>
    <submittedName>
        <fullName evidence="9">Lysine-specific demethylase JMJ25</fullName>
    </submittedName>
</protein>
<dbReference type="GO" id="GO:0006357">
    <property type="term" value="P:regulation of transcription by RNA polymerase II"/>
    <property type="evidence" value="ECO:0007669"/>
    <property type="project" value="TreeGrafter"/>
</dbReference>
<evidence type="ECO:0000259" key="7">
    <source>
        <dbReference type="PROSITE" id="PS51184"/>
    </source>
</evidence>
<dbReference type="InterPro" id="IPR014977">
    <property type="entry name" value="WRC_dom"/>
</dbReference>
<dbReference type="EMBL" id="JARAOO010000005">
    <property type="protein sequence ID" value="KAJ7968448.1"/>
    <property type="molecule type" value="Genomic_DNA"/>
</dbReference>
<dbReference type="InterPro" id="IPR045109">
    <property type="entry name" value="LSDs-like"/>
</dbReference>
<dbReference type="PROSITE" id="PS51667">
    <property type="entry name" value="WRC"/>
    <property type="match status" value="1"/>
</dbReference>
<comment type="similarity">
    <text evidence="2">Belongs to the JARID1 histone demethylase family.</text>
</comment>
<evidence type="ECO:0000256" key="6">
    <source>
        <dbReference type="SAM" id="MobiDB-lite"/>
    </source>
</evidence>
<evidence type="ECO:0000313" key="10">
    <source>
        <dbReference type="Proteomes" id="UP001163823"/>
    </source>
</evidence>
<dbReference type="GO" id="GO:0000118">
    <property type="term" value="C:histone deacetylase complex"/>
    <property type="evidence" value="ECO:0007669"/>
    <property type="project" value="TreeGrafter"/>
</dbReference>
<comment type="caution">
    <text evidence="9">The sequence shown here is derived from an EMBL/GenBank/DDBJ whole genome shotgun (WGS) entry which is preliminary data.</text>
</comment>
<dbReference type="PROSITE" id="PS51184">
    <property type="entry name" value="JMJC"/>
    <property type="match status" value="1"/>
</dbReference>
<evidence type="ECO:0000256" key="3">
    <source>
        <dbReference type="ARBA" id="ARBA00022723"/>
    </source>
</evidence>
<dbReference type="GO" id="GO:0046872">
    <property type="term" value="F:metal ion binding"/>
    <property type="evidence" value="ECO:0007669"/>
    <property type="project" value="UniProtKB-KW"/>
</dbReference>
<dbReference type="Pfam" id="PF02373">
    <property type="entry name" value="JmjC"/>
    <property type="match status" value="1"/>
</dbReference>
<evidence type="ECO:0000259" key="8">
    <source>
        <dbReference type="PROSITE" id="PS51667"/>
    </source>
</evidence>
<dbReference type="GO" id="GO:0032454">
    <property type="term" value="F:histone H3K9 demethylase activity"/>
    <property type="evidence" value="ECO:0007669"/>
    <property type="project" value="InterPro"/>
</dbReference>
<evidence type="ECO:0000313" key="9">
    <source>
        <dbReference type="EMBL" id="KAJ7968448.1"/>
    </source>
</evidence>
<dbReference type="GO" id="GO:0003712">
    <property type="term" value="F:transcription coregulator activity"/>
    <property type="evidence" value="ECO:0007669"/>
    <property type="project" value="TreeGrafter"/>
</dbReference>
<comment type="subcellular location">
    <subcellularLocation>
        <location evidence="1">Nucleus</location>
    </subcellularLocation>
</comment>
<dbReference type="SMART" id="SM00558">
    <property type="entry name" value="JmjC"/>
    <property type="match status" value="1"/>
</dbReference>
<dbReference type="PANTHER" id="PTHR12549:SF42">
    <property type="entry name" value="LYSINE-SPECIFIC DEMETHYLASE JMJ28"/>
    <property type="match status" value="1"/>
</dbReference>
<reference evidence="9" key="1">
    <citation type="journal article" date="2023" name="Science">
        <title>Elucidation of the pathway for biosynthesis of saponin adjuvants from the soapbark tree.</title>
        <authorList>
            <person name="Reed J."/>
            <person name="Orme A."/>
            <person name="El-Demerdash A."/>
            <person name="Owen C."/>
            <person name="Martin L.B.B."/>
            <person name="Misra R.C."/>
            <person name="Kikuchi S."/>
            <person name="Rejzek M."/>
            <person name="Martin A.C."/>
            <person name="Harkess A."/>
            <person name="Leebens-Mack J."/>
            <person name="Louveau T."/>
            <person name="Stephenson M.J."/>
            <person name="Osbourn A."/>
        </authorList>
    </citation>
    <scope>NUCLEOTIDE SEQUENCE</scope>
    <source>
        <strain evidence="9">S10</strain>
    </source>
</reference>
<name>A0AAD7M288_QUISA</name>
<dbReference type="SUPFAM" id="SSF51197">
    <property type="entry name" value="Clavaminate synthase-like"/>
    <property type="match status" value="1"/>
</dbReference>
<dbReference type="InterPro" id="IPR003347">
    <property type="entry name" value="JmjC_dom"/>
</dbReference>
<feature type="region of interest" description="Disordered" evidence="6">
    <location>
        <begin position="88"/>
        <end position="111"/>
    </location>
</feature>
<dbReference type="Proteomes" id="UP001163823">
    <property type="component" value="Chromosome 5"/>
</dbReference>
<dbReference type="Gene3D" id="2.60.120.650">
    <property type="entry name" value="Cupin"/>
    <property type="match status" value="1"/>
</dbReference>
<evidence type="ECO:0000256" key="4">
    <source>
        <dbReference type="ARBA" id="ARBA00023242"/>
    </source>
</evidence>
<dbReference type="Pfam" id="PF08879">
    <property type="entry name" value="WRC"/>
    <property type="match status" value="1"/>
</dbReference>